<name>A0A8H3ETA4_9LECA</name>
<dbReference type="Proteomes" id="UP000664521">
    <property type="component" value="Unassembled WGS sequence"/>
</dbReference>
<evidence type="ECO:0000256" key="4">
    <source>
        <dbReference type="ARBA" id="ARBA00022824"/>
    </source>
</evidence>
<dbReference type="GO" id="GO:0016020">
    <property type="term" value="C:membrane"/>
    <property type="evidence" value="ECO:0007669"/>
    <property type="project" value="UniProtKB-SubCell"/>
</dbReference>
<reference evidence="7" key="1">
    <citation type="submission" date="2021-03" db="EMBL/GenBank/DDBJ databases">
        <authorList>
            <person name="Tagirdzhanova G."/>
        </authorList>
    </citation>
    <scope>NUCLEOTIDE SEQUENCE</scope>
</reference>
<dbReference type="AlphaFoldDB" id="A0A8H3ETA4"/>
<protein>
    <recommendedName>
        <fullName evidence="9">DUF676 domain-containing protein</fullName>
    </recommendedName>
</protein>
<evidence type="ECO:0000256" key="2">
    <source>
        <dbReference type="ARBA" id="ARBA00004240"/>
    </source>
</evidence>
<comment type="caution">
    <text evidence="7">The sequence shown here is derived from an EMBL/GenBank/DDBJ whole genome shotgun (WGS) entry which is preliminary data.</text>
</comment>
<accession>A0A8H3ETA4</accession>
<keyword evidence="6" id="KW-0472">Membrane</keyword>
<organism evidence="7 8">
    <name type="scientific">Heterodermia speciosa</name>
    <dbReference type="NCBI Taxonomy" id="116794"/>
    <lineage>
        <taxon>Eukaryota</taxon>
        <taxon>Fungi</taxon>
        <taxon>Dikarya</taxon>
        <taxon>Ascomycota</taxon>
        <taxon>Pezizomycotina</taxon>
        <taxon>Lecanoromycetes</taxon>
        <taxon>OSLEUM clade</taxon>
        <taxon>Lecanoromycetidae</taxon>
        <taxon>Caliciales</taxon>
        <taxon>Physciaceae</taxon>
        <taxon>Heterodermia</taxon>
    </lineage>
</organism>
<sequence length="448" mass="49602">MGLTHRSSTLTESESSLLSSADIMLVHGLSGVPDYTWTVAATHIVGSMQYGSRIRTWSYDEKAILSGTLSAKENLDVVAQLLSNAVRKDHLEVVPGITGTTANAKLMSYKVNERPIVFVAYSLGVLIVKRVLLEAQKYGASSLLCRYIQGTVFLAGPHFETPHQWRVFLDRSAQQTTRGLVALNDQTLTALSTVFATVSYTFGRAKAICDCVQLCTSQLECTHPEPRGCQKEIQKHGADLYSGYFSSQVVQGVRHVLVEGGATNPGFCGALTAALDAVQVAFSADSRLDEWTCLFGDIPAEKSLPEKRSKDKALDLSKYKRSIQKNERRLQARFPKFTKGIRAFHLSLLECQGEHTSLLVTLNIERLNRLLDLPQYSKLDFAPLLKINTLVECMLQSIPGQSRKLAGRVFAWLTWAKRPLDLEELSAALRIGWEFPPSADSPELVQIR</sequence>
<dbReference type="OrthoDB" id="5086500at2759"/>
<gene>
    <name evidence="7" type="ORF">HETSPECPRED_009582</name>
</gene>
<proteinExistence type="predicted"/>
<dbReference type="PANTHER" id="PTHR48182">
    <property type="entry name" value="PROTEIN SERAC1"/>
    <property type="match status" value="1"/>
</dbReference>
<dbReference type="EMBL" id="CAJPDS010000008">
    <property type="protein sequence ID" value="CAF9910018.1"/>
    <property type="molecule type" value="Genomic_DNA"/>
</dbReference>
<evidence type="ECO:0000256" key="1">
    <source>
        <dbReference type="ARBA" id="ARBA00004173"/>
    </source>
</evidence>
<evidence type="ECO:0008006" key="9">
    <source>
        <dbReference type="Google" id="ProtNLM"/>
    </source>
</evidence>
<evidence type="ECO:0000313" key="8">
    <source>
        <dbReference type="Proteomes" id="UP000664521"/>
    </source>
</evidence>
<keyword evidence="5" id="KW-0496">Mitochondrion</keyword>
<evidence type="ECO:0000256" key="6">
    <source>
        <dbReference type="ARBA" id="ARBA00023136"/>
    </source>
</evidence>
<comment type="subcellular location">
    <subcellularLocation>
        <location evidence="2">Endoplasmic reticulum</location>
    </subcellularLocation>
    <subcellularLocation>
        <location evidence="3">Membrane</location>
    </subcellularLocation>
    <subcellularLocation>
        <location evidence="1">Mitochondrion</location>
    </subcellularLocation>
</comment>
<evidence type="ECO:0000313" key="7">
    <source>
        <dbReference type="EMBL" id="CAF9910018.1"/>
    </source>
</evidence>
<evidence type="ECO:0000256" key="5">
    <source>
        <dbReference type="ARBA" id="ARBA00023128"/>
    </source>
</evidence>
<dbReference type="GO" id="GO:0005739">
    <property type="term" value="C:mitochondrion"/>
    <property type="evidence" value="ECO:0007669"/>
    <property type="project" value="UniProtKB-SubCell"/>
</dbReference>
<dbReference type="GO" id="GO:0005783">
    <property type="term" value="C:endoplasmic reticulum"/>
    <property type="evidence" value="ECO:0007669"/>
    <property type="project" value="UniProtKB-SubCell"/>
</dbReference>
<dbReference type="PANTHER" id="PTHR48182:SF2">
    <property type="entry name" value="PROTEIN SERAC1"/>
    <property type="match status" value="1"/>
</dbReference>
<evidence type="ECO:0000256" key="3">
    <source>
        <dbReference type="ARBA" id="ARBA00004370"/>
    </source>
</evidence>
<keyword evidence="8" id="KW-1185">Reference proteome</keyword>
<dbReference type="InterPro" id="IPR052374">
    <property type="entry name" value="SERAC1"/>
</dbReference>
<keyword evidence="4" id="KW-0256">Endoplasmic reticulum</keyword>